<protein>
    <submittedName>
        <fullName evidence="1">Uncharacterized protein</fullName>
    </submittedName>
</protein>
<dbReference type="PATRIC" id="fig|1216932.3.peg.2552"/>
<accession>W6S1F4</accession>
<sequence>MESYHQIILMSYGDDLNIIKTRNATENNVNIIKSRFHSIINNKYEEDDEGYAFFREENSSYISKIVICKEKKIIHTIVKENGYFDNYPIAYINSNILNMDYKNITLYEIEKMIVGEDISPESVSGFIVARPNNNYNESRIRILKRLINILILSKEDHRKIILKDSGKNCLMWIGALCFLFPVRLAQDISFNSLSNGIDNNFDINCVKEKNDITISLYVENESKYYIHDLIEGLESKPALDTRYANLAQIGYTISYDNIKAVTNFMDKFQYFNIRQDIDDCYNLYSFIYTMSSTEAERIIKGIKFLDRYGDKYVKYGIINILELRITSNICTISNEVALAFIDLMHDVSEGYNDDKFYKKSFRFLAMYINELTIMRKYMRTEDVVNFFENVYYKNRDKRDLIIKYLLGKANANYIKKYIKDDRVLDVYSTIINVIGNDGEDAEWYVKALIENRLSGHKYEDTRHRYG</sequence>
<name>W6S1F4_9CLOT</name>
<proteinExistence type="predicted"/>
<dbReference type="HOGENOM" id="CLU_586236_0_0_9"/>
<dbReference type="EMBL" id="HG917868">
    <property type="protein sequence ID" value="CDM69709.1"/>
    <property type="molecule type" value="Genomic_DNA"/>
</dbReference>
<evidence type="ECO:0000313" key="1">
    <source>
        <dbReference type="EMBL" id="CDM69709.1"/>
    </source>
</evidence>
<dbReference type="Proteomes" id="UP000019426">
    <property type="component" value="Chromosome M2/40_rep1"/>
</dbReference>
<organism evidence="1 2">
    <name type="scientific">Clostridium bornimense</name>
    <dbReference type="NCBI Taxonomy" id="1216932"/>
    <lineage>
        <taxon>Bacteria</taxon>
        <taxon>Bacillati</taxon>
        <taxon>Bacillota</taxon>
        <taxon>Clostridia</taxon>
        <taxon>Eubacteriales</taxon>
        <taxon>Clostridiaceae</taxon>
        <taxon>Clostridium</taxon>
    </lineage>
</organism>
<evidence type="ECO:0000313" key="2">
    <source>
        <dbReference type="Proteomes" id="UP000019426"/>
    </source>
</evidence>
<dbReference type="RefSeq" id="WP_044039497.1">
    <property type="nucleotide sequence ID" value="NZ_HG917868.1"/>
</dbReference>
<dbReference type="AlphaFoldDB" id="W6S1F4"/>
<dbReference type="KEGG" id="clt:CM240_2585"/>
<reference evidence="1 2" key="1">
    <citation type="submission" date="2013-11" db="EMBL/GenBank/DDBJ databases">
        <title>Complete genome sequence of Clostridum sp. M2/40.</title>
        <authorList>
            <person name="Wibberg D."/>
            <person name="Puehler A."/>
            <person name="Schlueter A."/>
        </authorList>
    </citation>
    <scope>NUCLEOTIDE SEQUENCE [LARGE SCALE GENOMIC DNA]</scope>
    <source>
        <strain evidence="2">M2/40</strain>
    </source>
</reference>
<dbReference type="STRING" id="1216932.CM240_2585"/>
<keyword evidence="2" id="KW-1185">Reference proteome</keyword>
<gene>
    <name evidence="1" type="ORF">CM240_2585</name>
</gene>